<protein>
    <recommendedName>
        <fullName evidence="1">DUF4825 domain-containing protein</fullName>
    </recommendedName>
</protein>
<evidence type="ECO:0000313" key="3">
    <source>
        <dbReference type="Proteomes" id="UP000182762"/>
    </source>
</evidence>
<evidence type="ECO:0000259" key="1">
    <source>
        <dbReference type="Pfam" id="PF16107"/>
    </source>
</evidence>
<dbReference type="Proteomes" id="UP000182762">
    <property type="component" value="Unassembled WGS sequence"/>
</dbReference>
<name>A0A1I6BV91_9BACI</name>
<comment type="caution">
    <text evidence="2">The sequence shown here is derived from an EMBL/GenBank/DDBJ whole genome shotgun (WGS) entry which is preliminary data.</text>
</comment>
<keyword evidence="3" id="KW-1185">Reference proteome</keyword>
<gene>
    <name evidence="2" type="ORF">SAMN02745910_04302</name>
</gene>
<dbReference type="GeneID" id="93712845"/>
<feature type="domain" description="DUF4825" evidence="1">
    <location>
        <begin position="38"/>
        <end position="130"/>
    </location>
</feature>
<organism evidence="2 3">
    <name type="scientific">Priestia endophytica DSM 13796</name>
    <dbReference type="NCBI Taxonomy" id="1121089"/>
    <lineage>
        <taxon>Bacteria</taxon>
        <taxon>Bacillati</taxon>
        <taxon>Bacillota</taxon>
        <taxon>Bacilli</taxon>
        <taxon>Bacillales</taxon>
        <taxon>Bacillaceae</taxon>
        <taxon>Priestia</taxon>
    </lineage>
</organism>
<dbReference type="PROSITE" id="PS51257">
    <property type="entry name" value="PROKAR_LIPOPROTEIN"/>
    <property type="match status" value="1"/>
</dbReference>
<dbReference type="Pfam" id="PF16107">
    <property type="entry name" value="DUF4825"/>
    <property type="match status" value="1"/>
</dbReference>
<sequence>MKYFQVLSLLVLFTFVGVTGCSQKESVTSISHVEGKHLKEYSVTYVGDNSKVMTIVQSLPGGETLKELDLDNKSLRVTYGYNDGSLSEDDILQYWFDGKKTLEKNFLYNAIYLTVLVPNAQSYSFEVDNQSFSISRKEMSTFISKNIDSLPSADELLKKKKAQDFIDRNRKKIDSMVESKEPINQFFENFPIKELQG</sequence>
<proteinExistence type="predicted"/>
<dbReference type="RefSeq" id="WP_061804092.1">
    <property type="nucleotide sequence ID" value="NZ_FOXX01000014.1"/>
</dbReference>
<reference evidence="2 3" key="1">
    <citation type="submission" date="2016-10" db="EMBL/GenBank/DDBJ databases">
        <authorList>
            <person name="Varghese N."/>
            <person name="Submissions S."/>
        </authorList>
    </citation>
    <scope>NUCLEOTIDE SEQUENCE [LARGE SCALE GENOMIC DNA]</scope>
    <source>
        <strain evidence="2 3">DSM 13796</strain>
    </source>
</reference>
<accession>A0A1I6BV91</accession>
<evidence type="ECO:0000313" key="2">
    <source>
        <dbReference type="EMBL" id="SFQ84858.1"/>
    </source>
</evidence>
<dbReference type="EMBL" id="FOXX01000014">
    <property type="protein sequence ID" value="SFQ84858.1"/>
    <property type="molecule type" value="Genomic_DNA"/>
</dbReference>
<dbReference type="InterPro" id="IPR032250">
    <property type="entry name" value="DUF4825"/>
</dbReference>